<dbReference type="RefSeq" id="WP_266340764.1">
    <property type="nucleotide sequence ID" value="NZ_JAPKNK010000012.1"/>
</dbReference>
<dbReference type="EMBL" id="JAPKNK010000012">
    <property type="protein sequence ID" value="MCX5571802.1"/>
    <property type="molecule type" value="Genomic_DNA"/>
</dbReference>
<dbReference type="SUPFAM" id="SSF82771">
    <property type="entry name" value="GIY-YIG endonuclease"/>
    <property type="match status" value="1"/>
</dbReference>
<gene>
    <name evidence="1" type="ORF">OSH07_21565</name>
</gene>
<protein>
    <submittedName>
        <fullName evidence="1">GIY-YIG nuclease family protein</fullName>
    </submittedName>
</protein>
<evidence type="ECO:0000313" key="2">
    <source>
        <dbReference type="Proteomes" id="UP001144805"/>
    </source>
</evidence>
<proteinExistence type="predicted"/>
<keyword evidence="2" id="KW-1185">Reference proteome</keyword>
<dbReference type="InterPro" id="IPR035901">
    <property type="entry name" value="GIY-YIG_endonuc_sf"/>
</dbReference>
<comment type="caution">
    <text evidence="1">The sequence shown here is derived from an EMBL/GenBank/DDBJ whole genome shotgun (WGS) entry which is preliminary data.</text>
</comment>
<accession>A0A9X3INB1</accession>
<dbReference type="Proteomes" id="UP001144805">
    <property type="component" value="Unassembled WGS sequence"/>
</dbReference>
<dbReference type="Gene3D" id="3.40.1440.10">
    <property type="entry name" value="GIY-YIG endonuclease"/>
    <property type="match status" value="1"/>
</dbReference>
<dbReference type="AlphaFoldDB" id="A0A9X3INB1"/>
<organism evidence="1 2">
    <name type="scientific">Kaistia nematophila</name>
    <dbReference type="NCBI Taxonomy" id="2994654"/>
    <lineage>
        <taxon>Bacteria</taxon>
        <taxon>Pseudomonadati</taxon>
        <taxon>Pseudomonadota</taxon>
        <taxon>Alphaproteobacteria</taxon>
        <taxon>Hyphomicrobiales</taxon>
        <taxon>Kaistiaceae</taxon>
        <taxon>Kaistia</taxon>
    </lineage>
</organism>
<reference evidence="1" key="1">
    <citation type="submission" date="2022-11" db="EMBL/GenBank/DDBJ databases">
        <title>Biodiversity and phylogenetic relationships of bacteria.</title>
        <authorList>
            <person name="Machado R.A.R."/>
            <person name="Bhat A."/>
            <person name="Loulou A."/>
            <person name="Kallel S."/>
        </authorList>
    </citation>
    <scope>NUCLEOTIDE SEQUENCE</scope>
    <source>
        <strain evidence="1">K-TC2</strain>
    </source>
</reference>
<evidence type="ECO:0000313" key="1">
    <source>
        <dbReference type="EMBL" id="MCX5571802.1"/>
    </source>
</evidence>
<dbReference type="CDD" id="cd10451">
    <property type="entry name" value="GIY-YIG_LuxR_like"/>
    <property type="match status" value="1"/>
</dbReference>
<name>A0A9X3INB1_9HYPH</name>
<sequence>MQREDRKAAISAYKKREAAAGIYAVRCKVSGEVWVGKTPNLDTIRNRIWFTLDQGSCSARGLQAAWRQQGADAFSFEVLEQLEPEESDYIRNALLKERFGHWRGALGAEIV</sequence>